<dbReference type="GO" id="GO:0005634">
    <property type="term" value="C:nucleus"/>
    <property type="evidence" value="ECO:0007669"/>
    <property type="project" value="UniProtKB-UniRule"/>
</dbReference>
<dbReference type="EMBL" id="KN835564">
    <property type="protein sequence ID" value="KIK36063.1"/>
    <property type="molecule type" value="Genomic_DNA"/>
</dbReference>
<dbReference type="GO" id="GO:0030154">
    <property type="term" value="P:cell differentiation"/>
    <property type="evidence" value="ECO:0007669"/>
    <property type="project" value="TreeGrafter"/>
</dbReference>
<reference evidence="6 7" key="1">
    <citation type="submission" date="2014-04" db="EMBL/GenBank/DDBJ databases">
        <authorList>
            <consortium name="DOE Joint Genome Institute"/>
            <person name="Kuo A."/>
            <person name="Ruytinx J."/>
            <person name="Rineau F."/>
            <person name="Colpaert J."/>
            <person name="Kohler A."/>
            <person name="Nagy L.G."/>
            <person name="Floudas D."/>
            <person name="Copeland A."/>
            <person name="Barry K.W."/>
            <person name="Cichocki N."/>
            <person name="Veneault-Fourrey C."/>
            <person name="LaButti K."/>
            <person name="Lindquist E.A."/>
            <person name="Lipzen A."/>
            <person name="Lundell T."/>
            <person name="Morin E."/>
            <person name="Murat C."/>
            <person name="Sun H."/>
            <person name="Tunlid A."/>
            <person name="Henrissat B."/>
            <person name="Grigoriev I.V."/>
            <person name="Hibbett D.S."/>
            <person name="Martin F."/>
            <person name="Nordberg H.P."/>
            <person name="Cantor M.N."/>
            <person name="Hua S.X."/>
        </authorList>
    </citation>
    <scope>NUCLEOTIDE SEQUENCE [LARGE SCALE GENOMIC DNA]</scope>
    <source>
        <strain evidence="6 7">UH-Slu-Lm8-n1</strain>
    </source>
</reference>
<feature type="region of interest" description="Disordered" evidence="4">
    <location>
        <begin position="191"/>
        <end position="229"/>
    </location>
</feature>
<keyword evidence="3" id="KW-0539">Nucleus</keyword>
<evidence type="ECO:0000313" key="7">
    <source>
        <dbReference type="Proteomes" id="UP000054485"/>
    </source>
</evidence>
<evidence type="ECO:0000313" key="6">
    <source>
        <dbReference type="EMBL" id="KIK36063.1"/>
    </source>
</evidence>
<dbReference type="GO" id="GO:0001228">
    <property type="term" value="F:DNA-binding transcription activator activity, RNA polymerase II-specific"/>
    <property type="evidence" value="ECO:0007669"/>
    <property type="project" value="TreeGrafter"/>
</dbReference>
<sequence length="499" mass="55153">MPAFRTHDTPSQSLEVITDAIQPPSLAIISPTPRAFTFPIDQNNSCHYSPVDSPFEPDLRKLTLTPTIRTLSPSSPSSSASTSVFSSTSSFLSSGPASPSSHKRRKSSICSDIERRPRKGDEDYIKRPENAFILFRRKCCEERQQAQEEAVSASYADAPTKKQRQADLSKTISQQWKALSPEERLYWEEQAKEKKKEHEQMYPNYVYRPQRSKDKKGKKSKRGEFEHETDCESSISFMLPLSPPTVTKHGRSASAPTPPPARQTIQVPTVYMPSCPTSPSLLPMISRRSSHPDHAASQFDFLPQQQFSHPNTYDLDANGFYHGMFENPSAPHPLSISTDLSMLSQQMVSPASSIPSASSGPHTGPYTPASAFSYHEAPRDLACAEIESPMSGSPLDNVHFGYPESYSWEGQGAWESHGDLLAGDEFDLSAIPPIQLGVPGCGGEMASMQHSNVFDIDYAPGSCAFDASNQYPLEAQGQDTFEQMFNFENMNMLVASTGF</sequence>
<dbReference type="OrthoDB" id="6247875at2759"/>
<protein>
    <submittedName>
        <fullName evidence="6">Unplaced genomic scaffold CY34scaffold_433, whole genome shotgun sequence</fullName>
    </submittedName>
</protein>
<feature type="region of interest" description="Disordered" evidence="4">
    <location>
        <begin position="68"/>
        <end position="122"/>
    </location>
</feature>
<dbReference type="PANTHER" id="PTHR10270">
    <property type="entry name" value="SOX TRANSCRIPTION FACTOR"/>
    <property type="match status" value="1"/>
</dbReference>
<dbReference type="Pfam" id="PF00505">
    <property type="entry name" value="HMG_box"/>
    <property type="match status" value="1"/>
</dbReference>
<keyword evidence="2" id="KW-0804">Transcription</keyword>
<feature type="compositionally biased region" description="Basic and acidic residues" evidence="4">
    <location>
        <begin position="112"/>
        <end position="122"/>
    </location>
</feature>
<keyword evidence="7" id="KW-1185">Reference proteome</keyword>
<reference evidence="7" key="2">
    <citation type="submission" date="2015-01" db="EMBL/GenBank/DDBJ databases">
        <title>Evolutionary Origins and Diversification of the Mycorrhizal Mutualists.</title>
        <authorList>
            <consortium name="DOE Joint Genome Institute"/>
            <consortium name="Mycorrhizal Genomics Consortium"/>
            <person name="Kohler A."/>
            <person name="Kuo A."/>
            <person name="Nagy L.G."/>
            <person name="Floudas D."/>
            <person name="Copeland A."/>
            <person name="Barry K.W."/>
            <person name="Cichocki N."/>
            <person name="Veneault-Fourrey C."/>
            <person name="LaButti K."/>
            <person name="Lindquist E.A."/>
            <person name="Lipzen A."/>
            <person name="Lundell T."/>
            <person name="Morin E."/>
            <person name="Murat C."/>
            <person name="Riley R."/>
            <person name="Ohm R."/>
            <person name="Sun H."/>
            <person name="Tunlid A."/>
            <person name="Henrissat B."/>
            <person name="Grigoriev I.V."/>
            <person name="Hibbett D.S."/>
            <person name="Martin F."/>
        </authorList>
    </citation>
    <scope>NUCLEOTIDE SEQUENCE [LARGE SCALE GENOMIC DNA]</scope>
    <source>
        <strain evidence="7">UH-Slu-Lm8-n1</strain>
    </source>
</reference>
<dbReference type="AlphaFoldDB" id="A0A0D0AW15"/>
<feature type="compositionally biased region" description="Basic and acidic residues" evidence="4">
    <location>
        <begin position="191"/>
        <end position="200"/>
    </location>
</feature>
<gene>
    <name evidence="6" type="ORF">CY34DRAFT_811615</name>
</gene>
<proteinExistence type="predicted"/>
<evidence type="ECO:0000256" key="1">
    <source>
        <dbReference type="ARBA" id="ARBA00023125"/>
    </source>
</evidence>
<evidence type="ECO:0000256" key="2">
    <source>
        <dbReference type="ARBA" id="ARBA00023163"/>
    </source>
</evidence>
<feature type="compositionally biased region" description="Low complexity" evidence="4">
    <location>
        <begin position="71"/>
        <end position="100"/>
    </location>
</feature>
<feature type="domain" description="HMG box" evidence="5">
    <location>
        <begin position="125"/>
        <end position="206"/>
    </location>
</feature>
<dbReference type="SUPFAM" id="SSF47095">
    <property type="entry name" value="HMG-box"/>
    <property type="match status" value="1"/>
</dbReference>
<dbReference type="Proteomes" id="UP000054485">
    <property type="component" value="Unassembled WGS sequence"/>
</dbReference>
<dbReference type="Gene3D" id="1.10.30.10">
    <property type="entry name" value="High mobility group box domain"/>
    <property type="match status" value="1"/>
</dbReference>
<evidence type="ECO:0000259" key="5">
    <source>
        <dbReference type="PROSITE" id="PS50118"/>
    </source>
</evidence>
<dbReference type="PROSITE" id="PS50118">
    <property type="entry name" value="HMG_BOX_2"/>
    <property type="match status" value="1"/>
</dbReference>
<dbReference type="STRING" id="930992.A0A0D0AW15"/>
<keyword evidence="1 3" id="KW-0238">DNA-binding</keyword>
<dbReference type="InterPro" id="IPR009071">
    <property type="entry name" value="HMG_box_dom"/>
</dbReference>
<dbReference type="PANTHER" id="PTHR10270:SF161">
    <property type="entry name" value="SEX-DETERMINING REGION Y PROTEIN"/>
    <property type="match status" value="1"/>
</dbReference>
<dbReference type="InterPro" id="IPR050140">
    <property type="entry name" value="SRY-related_HMG-box_TF-like"/>
</dbReference>
<dbReference type="InterPro" id="IPR036910">
    <property type="entry name" value="HMG_box_dom_sf"/>
</dbReference>
<dbReference type="InParanoid" id="A0A0D0AW15"/>
<name>A0A0D0AW15_9AGAM</name>
<feature type="DNA-binding region" description="HMG box" evidence="3">
    <location>
        <begin position="125"/>
        <end position="206"/>
    </location>
</feature>
<evidence type="ECO:0000256" key="4">
    <source>
        <dbReference type="SAM" id="MobiDB-lite"/>
    </source>
</evidence>
<dbReference type="SMART" id="SM00398">
    <property type="entry name" value="HMG"/>
    <property type="match status" value="1"/>
</dbReference>
<feature type="region of interest" description="Disordered" evidence="4">
    <location>
        <begin position="150"/>
        <end position="169"/>
    </location>
</feature>
<evidence type="ECO:0000256" key="3">
    <source>
        <dbReference type="PROSITE-ProRule" id="PRU00267"/>
    </source>
</evidence>
<accession>A0A0D0AW15</accession>
<dbReference type="GO" id="GO:0000978">
    <property type="term" value="F:RNA polymerase II cis-regulatory region sequence-specific DNA binding"/>
    <property type="evidence" value="ECO:0007669"/>
    <property type="project" value="TreeGrafter"/>
</dbReference>
<dbReference type="HOGENOM" id="CLU_508083_0_0_1"/>
<organism evidence="6 7">
    <name type="scientific">Suillus luteus UH-Slu-Lm8-n1</name>
    <dbReference type="NCBI Taxonomy" id="930992"/>
    <lineage>
        <taxon>Eukaryota</taxon>
        <taxon>Fungi</taxon>
        <taxon>Dikarya</taxon>
        <taxon>Basidiomycota</taxon>
        <taxon>Agaricomycotina</taxon>
        <taxon>Agaricomycetes</taxon>
        <taxon>Agaricomycetidae</taxon>
        <taxon>Boletales</taxon>
        <taxon>Suillineae</taxon>
        <taxon>Suillaceae</taxon>
        <taxon>Suillus</taxon>
    </lineage>
</organism>